<keyword evidence="5 6" id="KW-0472">Membrane</keyword>
<dbReference type="CDD" id="cd12914">
    <property type="entry name" value="PDC1_DGC_like"/>
    <property type="match status" value="1"/>
</dbReference>
<keyword evidence="2" id="KW-1003">Cell membrane</keyword>
<dbReference type="Proteomes" id="UP000318138">
    <property type="component" value="Chromosome"/>
</dbReference>
<keyword evidence="3 6" id="KW-0812">Transmembrane</keyword>
<dbReference type="CDD" id="cd01949">
    <property type="entry name" value="GGDEF"/>
    <property type="match status" value="1"/>
</dbReference>
<evidence type="ECO:0000256" key="1">
    <source>
        <dbReference type="ARBA" id="ARBA00004651"/>
    </source>
</evidence>
<keyword evidence="9" id="KW-1185">Reference proteome</keyword>
<dbReference type="GO" id="GO:0043709">
    <property type="term" value="P:cell adhesion involved in single-species biofilm formation"/>
    <property type="evidence" value="ECO:0007669"/>
    <property type="project" value="TreeGrafter"/>
</dbReference>
<dbReference type="FunFam" id="3.30.70.270:FF:000001">
    <property type="entry name" value="Diguanylate cyclase domain protein"/>
    <property type="match status" value="1"/>
</dbReference>
<dbReference type="PANTHER" id="PTHR45138">
    <property type="entry name" value="REGULATORY COMPONENTS OF SENSORY TRANSDUCTION SYSTEM"/>
    <property type="match status" value="1"/>
</dbReference>
<evidence type="ECO:0000259" key="7">
    <source>
        <dbReference type="PROSITE" id="PS50887"/>
    </source>
</evidence>
<dbReference type="InterPro" id="IPR000160">
    <property type="entry name" value="GGDEF_dom"/>
</dbReference>
<dbReference type="InterPro" id="IPR029151">
    <property type="entry name" value="Sensor-like_sf"/>
</dbReference>
<dbReference type="SUPFAM" id="SSF103190">
    <property type="entry name" value="Sensory domain-like"/>
    <property type="match status" value="1"/>
</dbReference>
<comment type="subcellular location">
    <subcellularLocation>
        <location evidence="1">Cell membrane</location>
        <topology evidence="1">Multi-pass membrane protein</topology>
    </subcellularLocation>
</comment>
<dbReference type="InterPro" id="IPR050469">
    <property type="entry name" value="Diguanylate_Cyclase"/>
</dbReference>
<proteinExistence type="predicted"/>
<dbReference type="Pfam" id="PF00990">
    <property type="entry name" value="GGDEF"/>
    <property type="match status" value="1"/>
</dbReference>
<dbReference type="InterPro" id="IPR033479">
    <property type="entry name" value="dCache_1"/>
</dbReference>
<feature type="domain" description="GGDEF" evidence="7">
    <location>
        <begin position="414"/>
        <end position="551"/>
    </location>
</feature>
<evidence type="ECO:0000313" key="8">
    <source>
        <dbReference type="EMBL" id="QKS70154.1"/>
    </source>
</evidence>
<reference evidence="9" key="1">
    <citation type="submission" date="2019-07" db="EMBL/GenBank/DDBJ databases">
        <title>Bacillus alkalisoli sp. nov. isolated from saline soil.</title>
        <authorList>
            <person name="Sun J.-Q."/>
            <person name="Xu L."/>
        </authorList>
    </citation>
    <scope>NUCLEOTIDE SEQUENCE [LARGE SCALE GENOMIC DNA]</scope>
    <source>
        <strain evidence="9">M4U3P1</strain>
    </source>
</reference>
<evidence type="ECO:0000256" key="5">
    <source>
        <dbReference type="ARBA" id="ARBA00023136"/>
    </source>
</evidence>
<dbReference type="KEGG" id="psua:FLK61_25635"/>
<evidence type="ECO:0000313" key="9">
    <source>
        <dbReference type="Proteomes" id="UP000318138"/>
    </source>
</evidence>
<dbReference type="GO" id="GO:1902201">
    <property type="term" value="P:negative regulation of bacterial-type flagellum-dependent cell motility"/>
    <property type="evidence" value="ECO:0007669"/>
    <property type="project" value="TreeGrafter"/>
</dbReference>
<evidence type="ECO:0000256" key="6">
    <source>
        <dbReference type="SAM" id="Phobius"/>
    </source>
</evidence>
<dbReference type="PROSITE" id="PS50887">
    <property type="entry name" value="GGDEF"/>
    <property type="match status" value="1"/>
</dbReference>
<name>A0A859FC64_9BACI</name>
<dbReference type="GO" id="GO:0005886">
    <property type="term" value="C:plasma membrane"/>
    <property type="evidence" value="ECO:0007669"/>
    <property type="project" value="UniProtKB-SubCell"/>
</dbReference>
<evidence type="ECO:0000256" key="2">
    <source>
        <dbReference type="ARBA" id="ARBA00022475"/>
    </source>
</evidence>
<dbReference type="Gene3D" id="6.10.340.10">
    <property type="match status" value="1"/>
</dbReference>
<dbReference type="SUPFAM" id="SSF55073">
    <property type="entry name" value="Nucleotide cyclase"/>
    <property type="match status" value="1"/>
</dbReference>
<dbReference type="Gene3D" id="3.30.450.20">
    <property type="entry name" value="PAS domain"/>
    <property type="match status" value="1"/>
</dbReference>
<gene>
    <name evidence="8" type="ORF">FLK61_25635</name>
</gene>
<dbReference type="SMART" id="SM00267">
    <property type="entry name" value="GGDEF"/>
    <property type="match status" value="1"/>
</dbReference>
<organism evidence="8 9">
    <name type="scientific">Paenalkalicoccus suaedae</name>
    <dbReference type="NCBI Taxonomy" id="2592382"/>
    <lineage>
        <taxon>Bacteria</taxon>
        <taxon>Bacillati</taxon>
        <taxon>Bacillota</taxon>
        <taxon>Bacilli</taxon>
        <taxon>Bacillales</taxon>
        <taxon>Bacillaceae</taxon>
        <taxon>Paenalkalicoccus</taxon>
    </lineage>
</organism>
<dbReference type="CDD" id="cd18774">
    <property type="entry name" value="PDC2_HK_sensor"/>
    <property type="match status" value="1"/>
</dbReference>
<dbReference type="InterPro" id="IPR043128">
    <property type="entry name" value="Rev_trsase/Diguanyl_cyclase"/>
</dbReference>
<evidence type="ECO:0000256" key="3">
    <source>
        <dbReference type="ARBA" id="ARBA00022692"/>
    </source>
</evidence>
<dbReference type="RefSeq" id="WP_176008197.1">
    <property type="nucleotide sequence ID" value="NZ_CP041372.2"/>
</dbReference>
<dbReference type="AlphaFoldDB" id="A0A859FC64"/>
<dbReference type="PANTHER" id="PTHR45138:SF9">
    <property type="entry name" value="DIGUANYLATE CYCLASE DGCM-RELATED"/>
    <property type="match status" value="1"/>
</dbReference>
<dbReference type="EMBL" id="CP041372">
    <property type="protein sequence ID" value="QKS70154.1"/>
    <property type="molecule type" value="Genomic_DNA"/>
</dbReference>
<feature type="transmembrane region" description="Helical" evidence="6">
    <location>
        <begin position="290"/>
        <end position="313"/>
    </location>
</feature>
<dbReference type="Gene3D" id="3.30.70.270">
    <property type="match status" value="1"/>
</dbReference>
<feature type="transmembrane region" description="Helical" evidence="6">
    <location>
        <begin position="12"/>
        <end position="31"/>
    </location>
</feature>
<keyword evidence="4 6" id="KW-1133">Transmembrane helix</keyword>
<dbReference type="InterPro" id="IPR029787">
    <property type="entry name" value="Nucleotide_cyclase"/>
</dbReference>
<accession>A0A859FC64</accession>
<evidence type="ECO:0000256" key="4">
    <source>
        <dbReference type="ARBA" id="ARBA00022989"/>
    </source>
</evidence>
<dbReference type="NCBIfam" id="TIGR00254">
    <property type="entry name" value="GGDEF"/>
    <property type="match status" value="1"/>
</dbReference>
<protein>
    <submittedName>
        <fullName evidence="8">Diguanylate cyclase</fullName>
    </submittedName>
</protein>
<sequence>MTWRQWRLSKQLLFWLMLLTLIPLLLLGWLITYQLNVTEQALIDKKANEMTTLLLADSIYFERFITNRFRELEFMASIDSFTESNIDGMNELLTNKADIGDNYDSLYFVDTTGTGVVGVISSNERAAILSSEEANDFLAVDREWFIRSLNGSPAISDPLQSRATGNRIIALSVPIVNSSEVIGVLRGAILIDRLIERVGISDEQGQTEMYLVDSNGIVMTETLRKAPGDRVEPEILQLLQDPNGTAEYEDSHGREVIGAFQQLELLDWTVIIEEPIEEAFVTASALRNQFYLFVSILVAVTIIIISIVATYLSKTLTTPVTSMLEDVKQAANGEWKDDKPIEGANPSSKNEIHQLAHYFTMMKKQLYVSSSELRRANSKLEKLSYMDGLTNISNRRYFDKRLSEVYLQATTDNYPLSLLLIDIDCFKKYNDTYGHVSGDACLRAVAQALEKATPEGAVVARYGGEEFAIILPAYSHADSKPIGEAIVRSMTEVDIEHSSSTVADHVTVSLGGYTATSFMEANSIEDLLNHADSALYAAKELGRNQAVFYEEGEQKRPMAR</sequence>
<dbReference type="Pfam" id="PF02743">
    <property type="entry name" value="dCache_1"/>
    <property type="match status" value="1"/>
</dbReference>
<dbReference type="GO" id="GO:0052621">
    <property type="term" value="F:diguanylate cyclase activity"/>
    <property type="evidence" value="ECO:0007669"/>
    <property type="project" value="TreeGrafter"/>
</dbReference>